<protein>
    <submittedName>
        <fullName evidence="3">Selenoprotein M</fullName>
    </submittedName>
</protein>
<evidence type="ECO:0000313" key="2">
    <source>
        <dbReference type="Proteomes" id="UP000095287"/>
    </source>
</evidence>
<organism evidence="2 3">
    <name type="scientific">Steinernema glaseri</name>
    <dbReference type="NCBI Taxonomy" id="37863"/>
    <lineage>
        <taxon>Eukaryota</taxon>
        <taxon>Metazoa</taxon>
        <taxon>Ecdysozoa</taxon>
        <taxon>Nematoda</taxon>
        <taxon>Chromadorea</taxon>
        <taxon>Rhabditida</taxon>
        <taxon>Tylenchina</taxon>
        <taxon>Panagrolaimomorpha</taxon>
        <taxon>Strongyloidoidea</taxon>
        <taxon>Steinernematidae</taxon>
        <taxon>Steinernema</taxon>
    </lineage>
</organism>
<evidence type="ECO:0000313" key="3">
    <source>
        <dbReference type="WBParaSite" id="L893_g18829.t1"/>
    </source>
</evidence>
<dbReference type="WBParaSite" id="L893_g18829.t1">
    <property type="protein sequence ID" value="L893_g18829.t1"/>
    <property type="gene ID" value="L893_g18829"/>
</dbReference>
<proteinExistence type="predicted"/>
<dbReference type="AlphaFoldDB" id="A0A1I7YRT0"/>
<sequence>MDPCRSLVFALLVLLLCAMCVRSQTEATDYYGIADAGDVFPQVARHRLRLALFGRPEVMLRKRVSEQEINSLLRNTWLG</sequence>
<evidence type="ECO:0000256" key="1">
    <source>
        <dbReference type="SAM" id="SignalP"/>
    </source>
</evidence>
<reference evidence="3" key="1">
    <citation type="submission" date="2016-11" db="UniProtKB">
        <authorList>
            <consortium name="WormBaseParasite"/>
        </authorList>
    </citation>
    <scope>IDENTIFICATION</scope>
</reference>
<keyword evidence="1" id="KW-0732">Signal</keyword>
<name>A0A1I7YRT0_9BILA</name>
<dbReference type="Proteomes" id="UP000095287">
    <property type="component" value="Unplaced"/>
</dbReference>
<accession>A0A1I7YRT0</accession>
<feature type="signal peptide" evidence="1">
    <location>
        <begin position="1"/>
        <end position="23"/>
    </location>
</feature>
<keyword evidence="2" id="KW-1185">Reference proteome</keyword>
<feature type="chain" id="PRO_5009312532" evidence="1">
    <location>
        <begin position="24"/>
        <end position="79"/>
    </location>
</feature>